<proteinExistence type="predicted"/>
<evidence type="ECO:0000313" key="4">
    <source>
        <dbReference type="Proteomes" id="UP001432027"/>
    </source>
</evidence>
<evidence type="ECO:0000259" key="2">
    <source>
        <dbReference type="Pfam" id="PF24982"/>
    </source>
</evidence>
<name>A0AAV5TR52_9BILA</name>
<feature type="non-terminal residue" evidence="3">
    <location>
        <position position="1"/>
    </location>
</feature>
<keyword evidence="4" id="KW-1185">Reference proteome</keyword>
<accession>A0AAV5TR52</accession>
<dbReference type="AlphaFoldDB" id="A0AAV5TR52"/>
<keyword evidence="1" id="KW-0732">Signal</keyword>
<gene>
    <name evidence="3" type="ORF">PENTCL1PPCAC_18688</name>
</gene>
<evidence type="ECO:0000313" key="3">
    <source>
        <dbReference type="EMBL" id="GMS96513.1"/>
    </source>
</evidence>
<comment type="caution">
    <text evidence="3">The sequence shown here is derived from an EMBL/GenBank/DDBJ whole genome shotgun (WGS) entry which is preliminary data.</text>
</comment>
<protein>
    <recommendedName>
        <fullName evidence="2">DUF7773 domain-containing protein</fullName>
    </recommendedName>
</protein>
<evidence type="ECO:0000256" key="1">
    <source>
        <dbReference type="SAM" id="SignalP"/>
    </source>
</evidence>
<dbReference type="Pfam" id="PF24982">
    <property type="entry name" value="DUF7773"/>
    <property type="match status" value="1"/>
</dbReference>
<feature type="domain" description="DUF7773" evidence="2">
    <location>
        <begin position="28"/>
        <end position="146"/>
    </location>
</feature>
<feature type="signal peptide" evidence="1">
    <location>
        <begin position="1"/>
        <end position="27"/>
    </location>
</feature>
<dbReference type="EMBL" id="BTSX01000004">
    <property type="protein sequence ID" value="GMS96513.1"/>
    <property type="molecule type" value="Genomic_DNA"/>
</dbReference>
<organism evidence="3 4">
    <name type="scientific">Pristionchus entomophagus</name>
    <dbReference type="NCBI Taxonomy" id="358040"/>
    <lineage>
        <taxon>Eukaryota</taxon>
        <taxon>Metazoa</taxon>
        <taxon>Ecdysozoa</taxon>
        <taxon>Nematoda</taxon>
        <taxon>Chromadorea</taxon>
        <taxon>Rhabditida</taxon>
        <taxon>Rhabditina</taxon>
        <taxon>Diplogasteromorpha</taxon>
        <taxon>Diplogasteroidea</taxon>
        <taxon>Neodiplogasteridae</taxon>
        <taxon>Pristionchus</taxon>
    </lineage>
</organism>
<dbReference type="InterPro" id="IPR056675">
    <property type="entry name" value="DUF7773"/>
</dbReference>
<feature type="chain" id="PRO_5043338506" description="DUF7773 domain-containing protein" evidence="1">
    <location>
        <begin position="28"/>
        <end position="172"/>
    </location>
</feature>
<dbReference type="Proteomes" id="UP001432027">
    <property type="component" value="Unassembled WGS sequence"/>
</dbReference>
<sequence>EMRQRFVELPVLIVLIETIFLPLPVSPIQCYNSDTPHLDYDDVRECAEGEVCYVEFFINNHTGSVIHRYDRFCTQKAQCTRLLIHMNEDVDISNFTPDTQAAFYSLFANSTREEGEEFITRTWFRCCNTNQCNNIDLYAVKARFGVWPPLNSVSTSVQHIVLAIICVVLYNL</sequence>
<reference evidence="3" key="1">
    <citation type="submission" date="2023-10" db="EMBL/GenBank/DDBJ databases">
        <title>Genome assembly of Pristionchus species.</title>
        <authorList>
            <person name="Yoshida K."/>
            <person name="Sommer R.J."/>
        </authorList>
    </citation>
    <scope>NUCLEOTIDE SEQUENCE</scope>
    <source>
        <strain evidence="3">RS0144</strain>
    </source>
</reference>